<reference evidence="2" key="2">
    <citation type="submission" date="2020-10" db="UniProtKB">
        <authorList>
            <consortium name="WormBaseParasite"/>
        </authorList>
    </citation>
    <scope>IDENTIFICATION</scope>
</reference>
<dbReference type="AlphaFoldDB" id="A0A7E4WBT0"/>
<accession>A0A7E4WBT0</accession>
<name>A0A7E4WBT0_PANRE</name>
<protein>
    <submittedName>
        <fullName evidence="2">Pecanex-like protein</fullName>
    </submittedName>
</protein>
<sequence length="168" mass="19371">MNCRGGPQHYLLGLYKPTGLVIRWVQNPRHDLSWWAPTLSLGLCKPTGLVIRWVQNPRHGLSWWAPTLSLGLYKPTGLVIRWVQNPRYPFTIPRNVEVDKGNLASSYSSLSSLSFVLTQAIFYQIMDLREHIEQRTIAMDSTQSNAFLLRRMQVVSSIYPLSVEFRQK</sequence>
<evidence type="ECO:0000313" key="1">
    <source>
        <dbReference type="Proteomes" id="UP000492821"/>
    </source>
</evidence>
<reference evidence="1" key="1">
    <citation type="journal article" date="2013" name="Genetics">
        <title>The draft genome and transcriptome of Panagrellus redivivus are shaped by the harsh demands of a free-living lifestyle.</title>
        <authorList>
            <person name="Srinivasan J."/>
            <person name="Dillman A.R."/>
            <person name="Macchietto M.G."/>
            <person name="Heikkinen L."/>
            <person name="Lakso M."/>
            <person name="Fracchia K.M."/>
            <person name="Antoshechkin I."/>
            <person name="Mortazavi A."/>
            <person name="Wong G."/>
            <person name="Sternberg P.W."/>
        </authorList>
    </citation>
    <scope>NUCLEOTIDE SEQUENCE [LARGE SCALE GENOMIC DNA]</scope>
    <source>
        <strain evidence="1">MT8872</strain>
    </source>
</reference>
<dbReference type="Proteomes" id="UP000492821">
    <property type="component" value="Unassembled WGS sequence"/>
</dbReference>
<dbReference type="WBParaSite" id="Pan_g9336.t1">
    <property type="protein sequence ID" value="Pan_g9336.t1"/>
    <property type="gene ID" value="Pan_g9336"/>
</dbReference>
<evidence type="ECO:0000313" key="2">
    <source>
        <dbReference type="WBParaSite" id="Pan_g9336.t1"/>
    </source>
</evidence>
<organism evidence="1 2">
    <name type="scientific">Panagrellus redivivus</name>
    <name type="common">Microworm</name>
    <dbReference type="NCBI Taxonomy" id="6233"/>
    <lineage>
        <taxon>Eukaryota</taxon>
        <taxon>Metazoa</taxon>
        <taxon>Ecdysozoa</taxon>
        <taxon>Nematoda</taxon>
        <taxon>Chromadorea</taxon>
        <taxon>Rhabditida</taxon>
        <taxon>Tylenchina</taxon>
        <taxon>Panagrolaimomorpha</taxon>
        <taxon>Panagrolaimoidea</taxon>
        <taxon>Panagrolaimidae</taxon>
        <taxon>Panagrellus</taxon>
    </lineage>
</organism>
<keyword evidence="1" id="KW-1185">Reference proteome</keyword>
<proteinExistence type="predicted"/>